<dbReference type="InterPro" id="IPR007793">
    <property type="entry name" value="DivIVA_fam"/>
</dbReference>
<dbReference type="Pfam" id="PF05103">
    <property type="entry name" value="DivIVA"/>
    <property type="match status" value="1"/>
</dbReference>
<sequence length="243" mass="27185">MSLNSLDIQNKTFETKMRGYNKADVDDFLDLIIRDYDGFSEKIKDQERELKSLRERVESFEGMKDSLNKSIVVAQSAADNLKEHAINEANGITGEAGQKAQYILESAKKEAGVILNSASDDARRLVKETDELKRKMRIYHQRMALMVESQLEGIKSREWEEILKPTATYIGDGVDKLKEIIETHDGNTVQISQTVSEVSAILDLQDEEKNTEALANLESSTDADLATSTESKTSIDTSDDSEA</sequence>
<dbReference type="GO" id="GO:0051301">
    <property type="term" value="P:cell division"/>
    <property type="evidence" value="ECO:0007669"/>
    <property type="project" value="UniProtKB-KW"/>
</dbReference>
<dbReference type="AlphaFoldDB" id="A0A0D6DYY4"/>
<feature type="region of interest" description="Disordered" evidence="8">
    <location>
        <begin position="212"/>
        <end position="243"/>
    </location>
</feature>
<evidence type="ECO:0000256" key="5">
    <source>
        <dbReference type="ARBA" id="ARBA00023054"/>
    </source>
</evidence>
<gene>
    <name evidence="9" type="ORF">LACPI_1798</name>
</gene>
<evidence type="ECO:0000256" key="1">
    <source>
        <dbReference type="ARBA" id="ARBA00004496"/>
    </source>
</evidence>
<evidence type="ECO:0000256" key="6">
    <source>
        <dbReference type="ARBA" id="ARBA00023306"/>
    </source>
</evidence>
<reference evidence="10" key="1">
    <citation type="submission" date="2015-01" db="EMBL/GenBank/DDBJ databases">
        <authorList>
            <person name="Andreevskaya M."/>
        </authorList>
    </citation>
    <scope>NUCLEOTIDE SEQUENCE [LARGE SCALE GENOMIC DNA]</scope>
    <source>
        <strain evidence="10">MKFS47</strain>
    </source>
</reference>
<dbReference type="KEGG" id="lpk:LACPI_1798"/>
<evidence type="ECO:0000313" key="10">
    <source>
        <dbReference type="Proteomes" id="UP000033166"/>
    </source>
</evidence>
<dbReference type="PANTHER" id="PTHR35794:SF2">
    <property type="entry name" value="CELL DIVISION PROTEIN DIVIVA"/>
    <property type="match status" value="1"/>
</dbReference>
<dbReference type="STRING" id="1364.LP2241_50159"/>
<evidence type="ECO:0000256" key="8">
    <source>
        <dbReference type="SAM" id="MobiDB-lite"/>
    </source>
</evidence>
<dbReference type="PANTHER" id="PTHR35794">
    <property type="entry name" value="CELL DIVISION PROTEIN DIVIVA"/>
    <property type="match status" value="1"/>
</dbReference>
<dbReference type="NCBIfam" id="TIGR03544">
    <property type="entry name" value="DivI1A_domain"/>
    <property type="match status" value="1"/>
</dbReference>
<feature type="coiled-coil region" evidence="7">
    <location>
        <begin position="36"/>
        <end position="70"/>
    </location>
</feature>
<proteinExistence type="inferred from homology"/>
<keyword evidence="3" id="KW-0963">Cytoplasm</keyword>
<dbReference type="HOGENOM" id="CLU_076854_0_2_9"/>
<feature type="compositionally biased region" description="Polar residues" evidence="8">
    <location>
        <begin position="217"/>
        <end position="236"/>
    </location>
</feature>
<accession>A0A0D6DYY4</accession>
<keyword evidence="6" id="KW-0131">Cell cycle</keyword>
<keyword evidence="4 9" id="KW-0132">Cell division</keyword>
<organism evidence="9 10">
    <name type="scientific">Pseudolactococcus piscium MKFS47</name>
    <dbReference type="NCBI Taxonomy" id="297352"/>
    <lineage>
        <taxon>Bacteria</taxon>
        <taxon>Bacillati</taxon>
        <taxon>Bacillota</taxon>
        <taxon>Bacilli</taxon>
        <taxon>Lactobacillales</taxon>
        <taxon>Streptococcaceae</taxon>
        <taxon>Pseudolactococcus</taxon>
    </lineage>
</organism>
<protein>
    <submittedName>
        <fullName evidence="9">Cell division protein DivIVA</fullName>
    </submittedName>
</protein>
<evidence type="ECO:0000256" key="4">
    <source>
        <dbReference type="ARBA" id="ARBA00022618"/>
    </source>
</evidence>
<name>A0A0D6DYY4_9LACT</name>
<keyword evidence="5 7" id="KW-0175">Coiled coil</keyword>
<evidence type="ECO:0000256" key="3">
    <source>
        <dbReference type="ARBA" id="ARBA00022490"/>
    </source>
</evidence>
<dbReference type="GO" id="GO:0005737">
    <property type="term" value="C:cytoplasm"/>
    <property type="evidence" value="ECO:0007669"/>
    <property type="project" value="UniProtKB-SubCell"/>
</dbReference>
<dbReference type="InterPro" id="IPR019933">
    <property type="entry name" value="DivIVA_domain"/>
</dbReference>
<evidence type="ECO:0000256" key="7">
    <source>
        <dbReference type="SAM" id="Coils"/>
    </source>
</evidence>
<dbReference type="RefSeq" id="WP_047916025.1">
    <property type="nucleotide sequence ID" value="NZ_LN774769.1"/>
</dbReference>
<evidence type="ECO:0000256" key="2">
    <source>
        <dbReference type="ARBA" id="ARBA00009008"/>
    </source>
</evidence>
<comment type="subcellular location">
    <subcellularLocation>
        <location evidence="1">Cytoplasm</location>
    </subcellularLocation>
</comment>
<dbReference type="EMBL" id="LN774769">
    <property type="protein sequence ID" value="CEN28998.1"/>
    <property type="molecule type" value="Genomic_DNA"/>
</dbReference>
<evidence type="ECO:0000313" key="9">
    <source>
        <dbReference type="EMBL" id="CEN28998.1"/>
    </source>
</evidence>
<dbReference type="Gene3D" id="6.10.250.660">
    <property type="match status" value="1"/>
</dbReference>
<comment type="similarity">
    <text evidence="2">Belongs to the DivIVA family.</text>
</comment>
<dbReference type="Proteomes" id="UP000033166">
    <property type="component" value="Chromosome I"/>
</dbReference>